<dbReference type="Proteomes" id="UP000605846">
    <property type="component" value="Unassembled WGS sequence"/>
</dbReference>
<reference evidence="2" key="1">
    <citation type="submission" date="2020-01" db="EMBL/GenBank/DDBJ databases">
        <title>Genome Sequencing of Three Apophysomyces-Like Fungal Strains Confirms a Novel Fungal Genus in the Mucoromycota with divergent Burkholderia-like Endosymbiotic Bacteria.</title>
        <authorList>
            <person name="Stajich J.E."/>
            <person name="Macias A.M."/>
            <person name="Carter-House D."/>
            <person name="Lovett B."/>
            <person name="Kasson L.R."/>
            <person name="Berry K."/>
            <person name="Grigoriev I."/>
            <person name="Chang Y."/>
            <person name="Spatafora J."/>
            <person name="Kasson M.T."/>
        </authorList>
    </citation>
    <scope>NUCLEOTIDE SEQUENCE</scope>
    <source>
        <strain evidence="2">NRRL A-21654</strain>
    </source>
</reference>
<feature type="domain" description="YbaK/aminoacyl-tRNA synthetase-associated" evidence="1">
    <location>
        <begin position="13"/>
        <end position="75"/>
    </location>
</feature>
<dbReference type="CDD" id="cd04332">
    <property type="entry name" value="YbaK_like"/>
    <property type="match status" value="1"/>
</dbReference>
<dbReference type="Gene3D" id="3.90.960.10">
    <property type="entry name" value="YbaK/aminoacyl-tRNA synthetase-associated domain"/>
    <property type="match status" value="1"/>
</dbReference>
<protein>
    <recommendedName>
        <fullName evidence="1">YbaK/aminoacyl-tRNA synthetase-associated domain-containing protein</fullName>
    </recommendedName>
</protein>
<evidence type="ECO:0000313" key="3">
    <source>
        <dbReference type="Proteomes" id="UP000605846"/>
    </source>
</evidence>
<dbReference type="PANTHER" id="PTHR30411:SF4">
    <property type="entry name" value="YBAK_AMINOACYL-TRNA SYNTHETASE-ASSOCIATED DOMAIN-CONTAINING PROTEIN"/>
    <property type="match status" value="1"/>
</dbReference>
<dbReference type="SUPFAM" id="SSF55826">
    <property type="entry name" value="YbaK/ProRS associated domain"/>
    <property type="match status" value="1"/>
</dbReference>
<proteinExistence type="predicted"/>
<feature type="non-terminal residue" evidence="2">
    <location>
        <position position="88"/>
    </location>
</feature>
<evidence type="ECO:0000259" key="1">
    <source>
        <dbReference type="Pfam" id="PF04073"/>
    </source>
</evidence>
<dbReference type="GO" id="GO:0002161">
    <property type="term" value="F:aminoacyl-tRNA deacylase activity"/>
    <property type="evidence" value="ECO:0007669"/>
    <property type="project" value="InterPro"/>
</dbReference>
<dbReference type="AlphaFoldDB" id="A0A8H7BY78"/>
<keyword evidence="3" id="KW-1185">Reference proteome</keyword>
<dbReference type="PANTHER" id="PTHR30411">
    <property type="entry name" value="CYTOPLASMIC PROTEIN"/>
    <property type="match status" value="1"/>
</dbReference>
<name>A0A8H7BY78_9FUNG</name>
<dbReference type="OrthoDB" id="1058301at2759"/>
<dbReference type="InterPro" id="IPR036754">
    <property type="entry name" value="YbaK/aa-tRNA-synt-asso_dom_sf"/>
</dbReference>
<accession>A0A8H7BY78</accession>
<dbReference type="InterPro" id="IPR007214">
    <property type="entry name" value="YbaK/aa-tRNA-synth-assoc-dom"/>
</dbReference>
<organism evidence="2 3">
    <name type="scientific">Apophysomyces ossiformis</name>
    <dbReference type="NCBI Taxonomy" id="679940"/>
    <lineage>
        <taxon>Eukaryota</taxon>
        <taxon>Fungi</taxon>
        <taxon>Fungi incertae sedis</taxon>
        <taxon>Mucoromycota</taxon>
        <taxon>Mucoromycotina</taxon>
        <taxon>Mucoromycetes</taxon>
        <taxon>Mucorales</taxon>
        <taxon>Mucorineae</taxon>
        <taxon>Mucoraceae</taxon>
        <taxon>Apophysomyces</taxon>
    </lineage>
</organism>
<dbReference type="EMBL" id="JABAYA010000048">
    <property type="protein sequence ID" value="KAF7727856.1"/>
    <property type="molecule type" value="Genomic_DNA"/>
</dbReference>
<comment type="caution">
    <text evidence="2">The sequence shown here is derived from an EMBL/GenBank/DDBJ whole genome shotgun (WGS) entry which is preliminary data.</text>
</comment>
<sequence length="88" mass="9753">DLKNREISKKFYNFRLADPEVSYSLTGFKKGGVCPVGMNQPIPIILAKSITELEPPVMYLGAGHIDWKLGLPVQAFIDATKCMIADLE</sequence>
<evidence type="ECO:0000313" key="2">
    <source>
        <dbReference type="EMBL" id="KAF7727856.1"/>
    </source>
</evidence>
<gene>
    <name evidence="2" type="ORF">EC973_006969</name>
</gene>
<dbReference type="Pfam" id="PF04073">
    <property type="entry name" value="tRNA_edit"/>
    <property type="match status" value="1"/>
</dbReference>